<dbReference type="SUPFAM" id="SSF51316">
    <property type="entry name" value="Mss4-like"/>
    <property type="match status" value="2"/>
</dbReference>
<keyword evidence="2" id="KW-0479">Metal-binding</keyword>
<feature type="domain" description="CENP-V/GFA" evidence="4">
    <location>
        <begin position="5"/>
        <end position="114"/>
    </location>
</feature>
<dbReference type="EMBL" id="KQ964268">
    <property type="protein sequence ID" value="KXJ86424.1"/>
    <property type="molecule type" value="Genomic_DNA"/>
</dbReference>
<feature type="domain" description="CENP-V/GFA" evidence="4">
    <location>
        <begin position="130"/>
        <end position="267"/>
    </location>
</feature>
<name>A0A136INF9_9PEZI</name>
<evidence type="ECO:0000256" key="3">
    <source>
        <dbReference type="ARBA" id="ARBA00022833"/>
    </source>
</evidence>
<dbReference type="InterPro" id="IPR006913">
    <property type="entry name" value="CENP-V/GFA"/>
</dbReference>
<keyword evidence="6" id="KW-1185">Reference proteome</keyword>
<accession>A0A136INF9</accession>
<keyword evidence="3" id="KW-0862">Zinc</keyword>
<evidence type="ECO:0000313" key="5">
    <source>
        <dbReference type="EMBL" id="KXJ86424.1"/>
    </source>
</evidence>
<organism evidence="5 6">
    <name type="scientific">Microdochium bolleyi</name>
    <dbReference type="NCBI Taxonomy" id="196109"/>
    <lineage>
        <taxon>Eukaryota</taxon>
        <taxon>Fungi</taxon>
        <taxon>Dikarya</taxon>
        <taxon>Ascomycota</taxon>
        <taxon>Pezizomycotina</taxon>
        <taxon>Sordariomycetes</taxon>
        <taxon>Xylariomycetidae</taxon>
        <taxon>Xylariales</taxon>
        <taxon>Microdochiaceae</taxon>
        <taxon>Microdochium</taxon>
    </lineage>
</organism>
<dbReference type="PANTHER" id="PTHR28620:SF1">
    <property type="entry name" value="CENP-V_GFA DOMAIN-CONTAINING PROTEIN"/>
    <property type="match status" value="1"/>
</dbReference>
<dbReference type="InterPro" id="IPR052355">
    <property type="entry name" value="CENP-V-like"/>
</dbReference>
<dbReference type="PANTHER" id="PTHR28620">
    <property type="entry name" value="CENTROMERE PROTEIN V"/>
    <property type="match status" value="1"/>
</dbReference>
<comment type="similarity">
    <text evidence="1">Belongs to the Gfa family.</text>
</comment>
<dbReference type="GO" id="GO:0046872">
    <property type="term" value="F:metal ion binding"/>
    <property type="evidence" value="ECO:0007669"/>
    <property type="project" value="UniProtKB-KW"/>
</dbReference>
<dbReference type="Pfam" id="PF04828">
    <property type="entry name" value="GFA"/>
    <property type="match status" value="1"/>
</dbReference>
<dbReference type="InParanoid" id="A0A136INF9"/>
<evidence type="ECO:0000313" key="6">
    <source>
        <dbReference type="Proteomes" id="UP000070501"/>
    </source>
</evidence>
<evidence type="ECO:0000256" key="2">
    <source>
        <dbReference type="ARBA" id="ARBA00022723"/>
    </source>
</evidence>
<reference evidence="6" key="1">
    <citation type="submission" date="2016-02" db="EMBL/GenBank/DDBJ databases">
        <title>Draft genome sequence of Microdochium bolleyi, a fungal endophyte of beachgrass.</title>
        <authorList>
            <consortium name="DOE Joint Genome Institute"/>
            <person name="David A.S."/>
            <person name="May G."/>
            <person name="Haridas S."/>
            <person name="Lim J."/>
            <person name="Wang M."/>
            <person name="Labutti K."/>
            <person name="Lipzen A."/>
            <person name="Barry K."/>
            <person name="Grigoriev I.V."/>
        </authorList>
    </citation>
    <scope>NUCLEOTIDE SEQUENCE [LARGE SCALE GENOMIC DNA]</scope>
    <source>
        <strain evidence="6">J235TASD1</strain>
    </source>
</reference>
<proteinExistence type="inferred from homology"/>
<dbReference type="STRING" id="196109.A0A136INF9"/>
<sequence length="269" mass="29796">MAVLYHGNCHCGNYQFELSSPGEISSALTCPCSVCLKKGYLWLEVSSGNFQTTHDGRLTEYRTSSIQDKFCGQCGTGIVAEHLSGPLQGKILINGRTLREINPFQLAVNDEVSDKRAFGDNELRRALLPHNFSCHCGAVNAQLSLPVAHLDIREDNCSSCVRNAYIGVQPTKEQVAISGRGNTFEYRYGQKFTGLSHCITCGVLVYKTVYGPPITIFDRLPAEMRERALAVYYRNMSLQPLNVRTLDGIDTASLRIERNDEGTEGYELG</sequence>
<protein>
    <submittedName>
        <fullName evidence="5">Glutathione-dependent formaldehyde-activating enzyme</fullName>
    </submittedName>
</protein>
<dbReference type="GO" id="GO:0016846">
    <property type="term" value="F:carbon-sulfur lyase activity"/>
    <property type="evidence" value="ECO:0007669"/>
    <property type="project" value="InterPro"/>
</dbReference>
<dbReference type="OrthoDB" id="2993351at2759"/>
<dbReference type="Proteomes" id="UP000070501">
    <property type="component" value="Unassembled WGS sequence"/>
</dbReference>
<evidence type="ECO:0000256" key="1">
    <source>
        <dbReference type="ARBA" id="ARBA00005495"/>
    </source>
</evidence>
<dbReference type="InterPro" id="IPR011057">
    <property type="entry name" value="Mss4-like_sf"/>
</dbReference>
<dbReference type="AlphaFoldDB" id="A0A136INF9"/>
<gene>
    <name evidence="5" type="ORF">Micbo1qcDRAFT_219386</name>
</gene>
<dbReference type="PROSITE" id="PS51891">
    <property type="entry name" value="CENP_V_GFA"/>
    <property type="match status" value="2"/>
</dbReference>
<evidence type="ECO:0000259" key="4">
    <source>
        <dbReference type="PROSITE" id="PS51891"/>
    </source>
</evidence>
<dbReference type="Gene3D" id="2.170.150.70">
    <property type="match status" value="2"/>
</dbReference>